<dbReference type="Proteomes" id="UP000663845">
    <property type="component" value="Unassembled WGS sequence"/>
</dbReference>
<reference evidence="3" key="1">
    <citation type="submission" date="2021-02" db="EMBL/GenBank/DDBJ databases">
        <authorList>
            <person name="Nowell W R."/>
        </authorList>
    </citation>
    <scope>NUCLEOTIDE SEQUENCE</scope>
</reference>
<gene>
    <name evidence="3" type="ORF">JYZ213_LOCUS46963</name>
</gene>
<dbReference type="Gene3D" id="3.90.228.10">
    <property type="match status" value="1"/>
</dbReference>
<proteinExistence type="predicted"/>
<evidence type="ECO:0000313" key="4">
    <source>
        <dbReference type="Proteomes" id="UP000663845"/>
    </source>
</evidence>
<comment type="caution">
    <text evidence="3">The sequence shown here is derived from an EMBL/GenBank/DDBJ whole genome shotgun (WGS) entry which is preliminary data.</text>
</comment>
<dbReference type="EMBL" id="CAJNOG010006853">
    <property type="protein sequence ID" value="CAF1562585.1"/>
    <property type="molecule type" value="Genomic_DNA"/>
</dbReference>
<dbReference type="InterPro" id="IPR012317">
    <property type="entry name" value="Poly(ADP-ribose)pol_cat_dom"/>
</dbReference>
<evidence type="ECO:0000256" key="1">
    <source>
        <dbReference type="RuleBase" id="RU362114"/>
    </source>
</evidence>
<evidence type="ECO:0000313" key="3">
    <source>
        <dbReference type="EMBL" id="CAF1562585.1"/>
    </source>
</evidence>
<protein>
    <recommendedName>
        <fullName evidence="1">Poly [ADP-ribose] polymerase</fullName>
        <shortName evidence="1">PARP</shortName>
        <ecNumber evidence="1">2.4.2.-</ecNumber>
    </recommendedName>
</protein>
<dbReference type="PROSITE" id="PS51059">
    <property type="entry name" value="PARP_CATALYTIC"/>
    <property type="match status" value="1"/>
</dbReference>
<keyword evidence="1" id="KW-0520">NAD</keyword>
<keyword evidence="1" id="KW-0808">Transferase</keyword>
<dbReference type="SUPFAM" id="SSF56399">
    <property type="entry name" value="ADP-ribosylation"/>
    <property type="match status" value="1"/>
</dbReference>
<feature type="non-terminal residue" evidence="3">
    <location>
        <position position="1"/>
    </location>
</feature>
<feature type="domain" description="PARP catalytic" evidence="2">
    <location>
        <begin position="1"/>
        <end position="48"/>
    </location>
</feature>
<dbReference type="Pfam" id="PF00644">
    <property type="entry name" value="PARP"/>
    <property type="match status" value="1"/>
</dbReference>
<keyword evidence="1" id="KW-0328">Glycosyltransferase</keyword>
<dbReference type="EC" id="2.4.2.-" evidence="1"/>
<accession>A0A815XVZ1</accession>
<organism evidence="3 4">
    <name type="scientific">Adineta steineri</name>
    <dbReference type="NCBI Taxonomy" id="433720"/>
    <lineage>
        <taxon>Eukaryota</taxon>
        <taxon>Metazoa</taxon>
        <taxon>Spiralia</taxon>
        <taxon>Gnathifera</taxon>
        <taxon>Rotifera</taxon>
        <taxon>Eurotatoria</taxon>
        <taxon>Bdelloidea</taxon>
        <taxon>Adinetida</taxon>
        <taxon>Adinetidae</taxon>
        <taxon>Adineta</taxon>
    </lineage>
</organism>
<name>A0A815XVZ1_9BILA</name>
<evidence type="ECO:0000259" key="2">
    <source>
        <dbReference type="PROSITE" id="PS51059"/>
    </source>
</evidence>
<dbReference type="AlphaFoldDB" id="A0A815XVZ1"/>
<dbReference type="GO" id="GO:0003950">
    <property type="term" value="F:NAD+ poly-ADP-ribosyltransferase activity"/>
    <property type="evidence" value="ECO:0007669"/>
    <property type="project" value="UniProtKB-UniRule"/>
</dbReference>
<sequence>FSGVQIPLGQLIDNKNYGGNYYGGLNHNEYIVYDESQVAIRYLVQFRR</sequence>